<dbReference type="AlphaFoldDB" id="A0A3B1AKD0"/>
<dbReference type="Pfam" id="PF01119">
    <property type="entry name" value="DNA_mis_repair"/>
    <property type="match status" value="1"/>
</dbReference>
<evidence type="ECO:0000256" key="1">
    <source>
        <dbReference type="ARBA" id="ARBA00006082"/>
    </source>
</evidence>
<name>A0A3B1AKD0_9ZZZZ</name>
<dbReference type="Gene3D" id="3.30.1370.100">
    <property type="entry name" value="MutL, C-terminal domain, regulatory subdomain"/>
    <property type="match status" value="1"/>
</dbReference>
<dbReference type="GO" id="GO:0032300">
    <property type="term" value="C:mismatch repair complex"/>
    <property type="evidence" value="ECO:0007669"/>
    <property type="project" value="InterPro"/>
</dbReference>
<sequence>MTQDLSTSKKPIRKLPISLSNQIAAGEVVERPASILKELIENSIDSGANQIRIDIQQAGLEKITVTDNGCGIPVSELHLAVSPHATSKIHSQEQLGHINTLGFRGEALASIASVSKFEITSKVTEDDTAWTLDYSNKNTSSYDERDIKNLELIPAAHPVGTTVSANKIFYNTPARKKYLRTERTEYLHVERIIRQLILSDFDSAFVFIHNEREIYRFQAAHDMAAKSRRILKVCGKSFFDNSVTLNFKASGMTLTGWLAKSNFSKASADTQYFYINGRIIRDRVIYHAIRSVFQDKIPEGRYVAYVLYLTISTELIDVNVHPTKHEVRFDNMRLVHDFLSHVINQALHSNDINDGNSFVSQSSEVNLISEVKPNYYTAPRAKEFTATVSKKNSPVFFGTVLKIFKQQYLLTEHHSEIKLIEIKKAQSFLSTQNLTQQYTNTCIQSKPLMIPVSISLEPIQIDIIESKISILNELGIELTVTGLDSLLLRNIPVAIIGVDYIKLFKNIAVYLLATPKNEIKSLNLISVLCDAELIDSFNVNLDYVLALIARLNELDMSLLNSNDTNWWHTLCIEDFDRMLNDKL</sequence>
<dbReference type="InterPro" id="IPR014721">
    <property type="entry name" value="Ribsml_uS5_D2-typ_fold_subgr"/>
</dbReference>
<dbReference type="Pfam" id="PF13589">
    <property type="entry name" value="HATPase_c_3"/>
    <property type="match status" value="1"/>
</dbReference>
<protein>
    <submittedName>
        <fullName evidence="5">DNA mismatch repair protein MutL</fullName>
    </submittedName>
</protein>
<dbReference type="EMBL" id="UOFS01000039">
    <property type="protein sequence ID" value="VAW98799.1"/>
    <property type="molecule type" value="Genomic_DNA"/>
</dbReference>
<dbReference type="Gene3D" id="3.30.230.10">
    <property type="match status" value="1"/>
</dbReference>
<dbReference type="InterPro" id="IPR002099">
    <property type="entry name" value="MutL/Mlh/PMS"/>
</dbReference>
<evidence type="ECO:0000259" key="4">
    <source>
        <dbReference type="SMART" id="SM01340"/>
    </source>
</evidence>
<dbReference type="PANTHER" id="PTHR10073:SF12">
    <property type="entry name" value="DNA MISMATCH REPAIR PROTEIN MLH1"/>
    <property type="match status" value="1"/>
</dbReference>
<evidence type="ECO:0000313" key="5">
    <source>
        <dbReference type="EMBL" id="VAW98799.1"/>
    </source>
</evidence>
<dbReference type="InterPro" id="IPR013507">
    <property type="entry name" value="DNA_mismatch_S5_2-like"/>
</dbReference>
<dbReference type="Gene3D" id="3.30.1540.20">
    <property type="entry name" value="MutL, C-terminal domain, dimerisation subdomain"/>
    <property type="match status" value="1"/>
</dbReference>
<comment type="similarity">
    <text evidence="1">Belongs to the DNA mismatch repair MutL/HexB family.</text>
</comment>
<dbReference type="CDD" id="cd03482">
    <property type="entry name" value="MutL_Trans_MutL"/>
    <property type="match status" value="1"/>
</dbReference>
<dbReference type="Pfam" id="PF08676">
    <property type="entry name" value="MutL_C"/>
    <property type="match status" value="1"/>
</dbReference>
<evidence type="ECO:0000256" key="3">
    <source>
        <dbReference type="ARBA" id="ARBA00023204"/>
    </source>
</evidence>
<dbReference type="PANTHER" id="PTHR10073">
    <property type="entry name" value="DNA MISMATCH REPAIR PROTEIN MLH, PMS, MUTL"/>
    <property type="match status" value="1"/>
</dbReference>
<dbReference type="NCBIfam" id="TIGR00585">
    <property type="entry name" value="mutl"/>
    <property type="match status" value="1"/>
</dbReference>
<dbReference type="InterPro" id="IPR037198">
    <property type="entry name" value="MutL_C_sf"/>
</dbReference>
<dbReference type="FunFam" id="3.30.565.10:FF:000003">
    <property type="entry name" value="DNA mismatch repair endonuclease MutL"/>
    <property type="match status" value="1"/>
</dbReference>
<dbReference type="GO" id="GO:0006298">
    <property type="term" value="P:mismatch repair"/>
    <property type="evidence" value="ECO:0007669"/>
    <property type="project" value="InterPro"/>
</dbReference>
<dbReference type="SMART" id="SM01340">
    <property type="entry name" value="DNA_mis_repair"/>
    <property type="match status" value="1"/>
</dbReference>
<dbReference type="InterPro" id="IPR014790">
    <property type="entry name" value="MutL_C"/>
</dbReference>
<dbReference type="GO" id="GO:0030983">
    <property type="term" value="F:mismatched DNA binding"/>
    <property type="evidence" value="ECO:0007669"/>
    <property type="project" value="InterPro"/>
</dbReference>
<dbReference type="InterPro" id="IPR036890">
    <property type="entry name" value="HATPase_C_sf"/>
</dbReference>
<keyword evidence="2" id="KW-0227">DNA damage</keyword>
<dbReference type="HAMAP" id="MF_00149">
    <property type="entry name" value="DNA_mis_repair"/>
    <property type="match status" value="1"/>
</dbReference>
<dbReference type="GO" id="GO:0005524">
    <property type="term" value="F:ATP binding"/>
    <property type="evidence" value="ECO:0007669"/>
    <property type="project" value="InterPro"/>
</dbReference>
<dbReference type="CDD" id="cd16926">
    <property type="entry name" value="HATPase_MutL-MLH-PMS-like"/>
    <property type="match status" value="1"/>
</dbReference>
<dbReference type="PROSITE" id="PS00058">
    <property type="entry name" value="DNA_MISMATCH_REPAIR_1"/>
    <property type="match status" value="1"/>
</dbReference>
<dbReference type="SUPFAM" id="SSF118116">
    <property type="entry name" value="DNA mismatch repair protein MutL"/>
    <property type="match status" value="1"/>
</dbReference>
<gene>
    <name evidence="5" type="ORF">MNBD_GAMMA22-1330</name>
</gene>
<keyword evidence="3" id="KW-0234">DNA repair</keyword>
<dbReference type="InterPro" id="IPR042121">
    <property type="entry name" value="MutL_C_regsub"/>
</dbReference>
<evidence type="ECO:0000256" key="2">
    <source>
        <dbReference type="ARBA" id="ARBA00022763"/>
    </source>
</evidence>
<feature type="domain" description="DNA mismatch repair protein S5" evidence="4">
    <location>
        <begin position="230"/>
        <end position="348"/>
    </location>
</feature>
<accession>A0A3B1AKD0</accession>
<organism evidence="5">
    <name type="scientific">hydrothermal vent metagenome</name>
    <dbReference type="NCBI Taxonomy" id="652676"/>
    <lineage>
        <taxon>unclassified sequences</taxon>
        <taxon>metagenomes</taxon>
        <taxon>ecological metagenomes</taxon>
    </lineage>
</organism>
<dbReference type="GO" id="GO:0016887">
    <property type="term" value="F:ATP hydrolysis activity"/>
    <property type="evidence" value="ECO:0007669"/>
    <property type="project" value="InterPro"/>
</dbReference>
<dbReference type="Gene3D" id="3.30.565.10">
    <property type="entry name" value="Histidine kinase-like ATPase, C-terminal domain"/>
    <property type="match status" value="1"/>
</dbReference>
<dbReference type="GO" id="GO:0140664">
    <property type="term" value="F:ATP-dependent DNA damage sensor activity"/>
    <property type="evidence" value="ECO:0007669"/>
    <property type="project" value="InterPro"/>
</dbReference>
<dbReference type="InterPro" id="IPR014762">
    <property type="entry name" value="DNA_mismatch_repair_CS"/>
</dbReference>
<dbReference type="SUPFAM" id="SSF54211">
    <property type="entry name" value="Ribosomal protein S5 domain 2-like"/>
    <property type="match status" value="1"/>
</dbReference>
<reference evidence="5" key="1">
    <citation type="submission" date="2018-06" db="EMBL/GenBank/DDBJ databases">
        <authorList>
            <person name="Zhirakovskaya E."/>
        </authorList>
    </citation>
    <scope>NUCLEOTIDE SEQUENCE</scope>
</reference>
<dbReference type="SUPFAM" id="SSF55874">
    <property type="entry name" value="ATPase domain of HSP90 chaperone/DNA topoisomerase II/histidine kinase"/>
    <property type="match status" value="1"/>
</dbReference>
<dbReference type="InterPro" id="IPR038973">
    <property type="entry name" value="MutL/Mlh/Pms-like"/>
</dbReference>
<dbReference type="InterPro" id="IPR042120">
    <property type="entry name" value="MutL_C_dimsub"/>
</dbReference>
<dbReference type="InterPro" id="IPR020667">
    <property type="entry name" value="DNA_mismatch_repair_MutL"/>
</dbReference>
<dbReference type="InterPro" id="IPR020568">
    <property type="entry name" value="Ribosomal_Su5_D2-typ_SF"/>
</dbReference>
<proteinExistence type="inferred from homology"/>